<dbReference type="EMBL" id="BFAV01000155">
    <property type="protein sequence ID" value="GBF34988.1"/>
    <property type="molecule type" value="Genomic_DNA"/>
</dbReference>
<dbReference type="Proteomes" id="UP000239549">
    <property type="component" value="Unassembled WGS sequence"/>
</dbReference>
<name>A0A2L2XFG7_9FIRM</name>
<dbReference type="InterPro" id="IPR041414">
    <property type="entry name" value="Raco-like_middle"/>
</dbReference>
<dbReference type="Pfam" id="PF17650">
    <property type="entry name" value="RACo_linker"/>
    <property type="match status" value="1"/>
</dbReference>
<dbReference type="PANTHER" id="PTHR42895">
    <property type="entry name" value="IRON-SULFUR CLUSTER-BINDING PROTEIN-RELATED"/>
    <property type="match status" value="1"/>
</dbReference>
<dbReference type="InterPro" id="IPR040506">
    <property type="entry name" value="RACo_linker"/>
</dbReference>
<dbReference type="Pfam" id="PF14574">
    <property type="entry name" value="RACo_C_ter"/>
    <property type="match status" value="1"/>
</dbReference>
<sequence>MAGKEKTPIILEDRITAELNIDPLTEKHFLKLVEPDLSDNRGDVDRVRDALSGKYGPIAVPRDIMNGVSLACRQGNWEVTATVGSLQNGFGLVDIQPGDTSSLHLGAAVDIGTTTVVAYLVDMSTGRILNTAADYNGQIKFGEDILTRIYLAGEPDGLEALRQSVLQTLNGIFFRLTEGVAFKPRDISAAAIGANSTMIHLLLGLDPSRICLAPYISVVNAPGVLGAAEIGLEINPLAPVYCLPGVGSYVGGDVLGGVLVSNMYRNDELAFLVDIGTNGEMVLGNRDWLVACAGAAGPALEGGVVRSGMRAEPGAIWQVRIDQQTRGVEYRTIGDLPPVGICGSGLIDCLAEMFLCGIIDRAGKFKGGLEQFVVVPAAETPAGEDIVVTQTDINNLMRTKGAVNAALELLLESVGCGLEQIERFYAAGAFGQYLDLESSITIGLYPDLPREKMVRLGNSSGEGARQVLLSSEKRKDIETIAKNITYFELNANQTFMNKFVSSKFLPHTNMDYFPTVKARLAARGMLK</sequence>
<gene>
    <name evidence="4" type="ORF">DCCM_4109</name>
</gene>
<feature type="domain" description="RACo linker region" evidence="2">
    <location>
        <begin position="18"/>
        <end position="101"/>
    </location>
</feature>
<evidence type="ECO:0000259" key="2">
    <source>
        <dbReference type="Pfam" id="PF17650"/>
    </source>
</evidence>
<accession>A0A2L2XFG7</accession>
<keyword evidence="5" id="KW-1185">Reference proteome</keyword>
<dbReference type="Gene3D" id="3.30.420.480">
    <property type="entry name" value="Domain of unknown function (DUF4445)"/>
    <property type="match status" value="1"/>
</dbReference>
<comment type="caution">
    <text evidence="4">The sequence shown here is derived from an EMBL/GenBank/DDBJ whole genome shotgun (WGS) entry which is preliminary data.</text>
</comment>
<evidence type="ECO:0000313" key="4">
    <source>
        <dbReference type="EMBL" id="GBF34988.1"/>
    </source>
</evidence>
<feature type="domain" description="RACo C-terminal" evidence="1">
    <location>
        <begin position="268"/>
        <end position="517"/>
    </location>
</feature>
<dbReference type="Pfam" id="PF17651">
    <property type="entry name" value="Raco_middle"/>
    <property type="match status" value="1"/>
</dbReference>
<evidence type="ECO:0000259" key="1">
    <source>
        <dbReference type="Pfam" id="PF14574"/>
    </source>
</evidence>
<dbReference type="InterPro" id="IPR027980">
    <property type="entry name" value="RACo_C"/>
</dbReference>
<dbReference type="RefSeq" id="WP_104373128.1">
    <property type="nucleotide sequence ID" value="NZ_BFAV01000155.1"/>
</dbReference>
<dbReference type="OrthoDB" id="9810588at2"/>
<dbReference type="Gene3D" id="3.10.20.880">
    <property type="match status" value="1"/>
</dbReference>
<organism evidence="4 5">
    <name type="scientific">Desulfocucumis palustris</name>
    <dbReference type="NCBI Taxonomy" id="1898651"/>
    <lineage>
        <taxon>Bacteria</taxon>
        <taxon>Bacillati</taxon>
        <taxon>Bacillota</taxon>
        <taxon>Clostridia</taxon>
        <taxon>Eubacteriales</taxon>
        <taxon>Desulfocucumaceae</taxon>
        <taxon>Desulfocucumis</taxon>
    </lineage>
</organism>
<dbReference type="AlphaFoldDB" id="A0A2L2XFG7"/>
<reference evidence="5" key="1">
    <citation type="submission" date="2018-02" db="EMBL/GenBank/DDBJ databases">
        <title>Genome sequence of Desulfocucumis palustris strain NAW-5.</title>
        <authorList>
            <person name="Watanabe M."/>
            <person name="Kojima H."/>
            <person name="Fukui M."/>
        </authorList>
    </citation>
    <scope>NUCLEOTIDE SEQUENCE [LARGE SCALE GENOMIC DNA]</scope>
    <source>
        <strain evidence="5">NAW-5</strain>
    </source>
</reference>
<dbReference type="PANTHER" id="PTHR42895:SF1">
    <property type="entry name" value="IRON-SULFUR CLUSTER PROTEIN"/>
    <property type="match status" value="1"/>
</dbReference>
<evidence type="ECO:0000259" key="3">
    <source>
        <dbReference type="Pfam" id="PF17651"/>
    </source>
</evidence>
<dbReference type="InterPro" id="IPR052911">
    <property type="entry name" value="Corrinoid_activation_enz"/>
</dbReference>
<protein>
    <submittedName>
        <fullName evidence="4">Electron transfer protein</fullName>
    </submittedName>
</protein>
<feature type="domain" description="RACo-like middle region" evidence="3">
    <location>
        <begin position="105"/>
        <end position="265"/>
    </location>
</feature>
<evidence type="ECO:0000313" key="5">
    <source>
        <dbReference type="Proteomes" id="UP000239549"/>
    </source>
</evidence>
<dbReference type="InterPro" id="IPR042259">
    <property type="entry name" value="Raco-like_middle_sf"/>
</dbReference>
<proteinExistence type="predicted"/>